<keyword evidence="1" id="KW-0732">Signal</keyword>
<dbReference type="PANTHER" id="PTHR12147">
    <property type="entry name" value="METALLOPEPTIDASE M28 FAMILY MEMBER"/>
    <property type="match status" value="1"/>
</dbReference>
<dbReference type="InterPro" id="IPR007484">
    <property type="entry name" value="Peptidase_M28"/>
</dbReference>
<dbReference type="AlphaFoldDB" id="A0A5R9IHS6"/>
<protein>
    <submittedName>
        <fullName evidence="3">M28 family peptidase</fullName>
    </submittedName>
</protein>
<dbReference type="EMBL" id="VCBC01000012">
    <property type="protein sequence ID" value="TLU64119.1"/>
    <property type="molecule type" value="Genomic_DNA"/>
</dbReference>
<feature type="signal peptide" evidence="1">
    <location>
        <begin position="1"/>
        <end position="25"/>
    </location>
</feature>
<dbReference type="GO" id="GO:0006508">
    <property type="term" value="P:proteolysis"/>
    <property type="evidence" value="ECO:0007669"/>
    <property type="project" value="InterPro"/>
</dbReference>
<dbReference type="GO" id="GO:0008235">
    <property type="term" value="F:metalloexopeptidase activity"/>
    <property type="evidence" value="ECO:0007669"/>
    <property type="project" value="InterPro"/>
</dbReference>
<feature type="domain" description="Peptidase M28" evidence="2">
    <location>
        <begin position="210"/>
        <end position="418"/>
    </location>
</feature>
<organism evidence="3 4">
    <name type="scientific">Thalassotalea litorea</name>
    <dbReference type="NCBI Taxonomy" id="2020715"/>
    <lineage>
        <taxon>Bacteria</taxon>
        <taxon>Pseudomonadati</taxon>
        <taxon>Pseudomonadota</taxon>
        <taxon>Gammaproteobacteria</taxon>
        <taxon>Alteromonadales</taxon>
        <taxon>Colwelliaceae</taxon>
        <taxon>Thalassotalea</taxon>
    </lineage>
</organism>
<dbReference type="Pfam" id="PF04389">
    <property type="entry name" value="Peptidase_M28"/>
    <property type="match status" value="1"/>
</dbReference>
<name>A0A5R9IHS6_9GAMM</name>
<evidence type="ECO:0000313" key="3">
    <source>
        <dbReference type="EMBL" id="TLU64119.1"/>
    </source>
</evidence>
<gene>
    <name evidence="3" type="ORF">FE810_12485</name>
</gene>
<evidence type="ECO:0000259" key="2">
    <source>
        <dbReference type="Pfam" id="PF04389"/>
    </source>
</evidence>
<evidence type="ECO:0000256" key="1">
    <source>
        <dbReference type="SAM" id="SignalP"/>
    </source>
</evidence>
<dbReference type="Gene3D" id="3.40.630.10">
    <property type="entry name" value="Zn peptidases"/>
    <property type="match status" value="1"/>
</dbReference>
<evidence type="ECO:0000313" key="4">
    <source>
        <dbReference type="Proteomes" id="UP000307790"/>
    </source>
</evidence>
<dbReference type="SUPFAM" id="SSF53187">
    <property type="entry name" value="Zn-dependent exopeptidases"/>
    <property type="match status" value="1"/>
</dbReference>
<reference evidence="3 4" key="1">
    <citation type="submission" date="2019-05" db="EMBL/GenBank/DDBJ databases">
        <title>Genome sequences of Thalassotalea litorea 1K03283.</title>
        <authorList>
            <person name="Zhang D."/>
        </authorList>
    </citation>
    <scope>NUCLEOTIDE SEQUENCE [LARGE SCALE GENOMIC DNA]</scope>
    <source>
        <strain evidence="3 4">MCCC 1K03283</strain>
    </source>
</reference>
<feature type="chain" id="PRO_5024303878" evidence="1">
    <location>
        <begin position="26"/>
        <end position="445"/>
    </location>
</feature>
<accession>A0A5R9IHS6</accession>
<sequence>MKRTYQTTFGALALIVAQSLSTVSAAEISIEQVSADVVALAGDNTLGRAADGEGIKLAEKYIADEFKAAGLQPFFGESYFQGFSLYHYQPRPFQIEINGVALSETQAFAVGSAKNIDWQMADSNIIRIGAQQDFRATLGQLNSSGESALVLVDKAHEQLFNGFANYLKSGTKSLTEKNGNALVFALSNEQDIKSLVVSGGFEQKQVTLNNVAGVLKGKTRANEYVVFSAHHDHIGHQDGTDSTEDTIYNGANDDASGVSAVLNLARYYQQFADRERSILFITFTAEEMGLLGSEHFGTTIDAEEMVAMFNIEMIGKASEFGPGKMWMTGMERSNLGQLLNTNLPQQLKDENYRIEADPYPDFQLFYRSDNASLARLGVPAHSISSTQISNDRDYHKVSDEISTLDFNQMTDIIKVLSQVSQPIVNAEQTPERIQPLPARSQGHFF</sequence>
<keyword evidence="4" id="KW-1185">Reference proteome</keyword>
<dbReference type="InterPro" id="IPR045175">
    <property type="entry name" value="M28_fam"/>
</dbReference>
<dbReference type="PANTHER" id="PTHR12147:SF26">
    <property type="entry name" value="PEPTIDASE M28 DOMAIN-CONTAINING PROTEIN"/>
    <property type="match status" value="1"/>
</dbReference>
<dbReference type="Proteomes" id="UP000307790">
    <property type="component" value="Unassembled WGS sequence"/>
</dbReference>
<dbReference type="RefSeq" id="WP_138320402.1">
    <property type="nucleotide sequence ID" value="NZ_VCBC01000012.1"/>
</dbReference>
<comment type="caution">
    <text evidence="3">The sequence shown here is derived from an EMBL/GenBank/DDBJ whole genome shotgun (WGS) entry which is preliminary data.</text>
</comment>
<proteinExistence type="predicted"/>
<dbReference type="OrthoDB" id="9778250at2"/>